<gene>
    <name evidence="1" type="ORF">BV913_08145</name>
</gene>
<reference evidence="1 2" key="1">
    <citation type="submission" date="2017-01" db="EMBL/GenBank/DDBJ databases">
        <authorList>
            <person name="Wolfgang W.J."/>
            <person name="Cole J."/>
            <person name="Wroblewski D."/>
            <person name="Mcginnis J."/>
            <person name="Musser K.A."/>
        </authorList>
    </citation>
    <scope>NUCLEOTIDE SEQUENCE [LARGE SCALE GENOMIC DNA]</scope>
    <source>
        <strain evidence="1 2">93087</strain>
    </source>
</reference>
<evidence type="ECO:0008006" key="3">
    <source>
        <dbReference type="Google" id="ProtNLM"/>
    </source>
</evidence>
<organism evidence="1 2">
    <name type="scientific">Neisseria dumasiana</name>
    <dbReference type="NCBI Taxonomy" id="1931275"/>
    <lineage>
        <taxon>Bacteria</taxon>
        <taxon>Pseudomonadati</taxon>
        <taxon>Pseudomonadota</taxon>
        <taxon>Betaproteobacteria</taxon>
        <taxon>Neisseriales</taxon>
        <taxon>Neisseriaceae</taxon>
        <taxon>Neisseria</taxon>
    </lineage>
</organism>
<comment type="caution">
    <text evidence="1">The sequence shown here is derived from an EMBL/GenBank/DDBJ whole genome shotgun (WGS) entry which is preliminary data.</text>
</comment>
<name>A0ABX3WKR3_9NEIS</name>
<dbReference type="EMBL" id="MTAC01000018">
    <property type="protein sequence ID" value="OSI34041.1"/>
    <property type="molecule type" value="Genomic_DNA"/>
</dbReference>
<keyword evidence="2" id="KW-1185">Reference proteome</keyword>
<accession>A0ABX3WKR3</accession>
<evidence type="ECO:0000313" key="2">
    <source>
        <dbReference type="Proteomes" id="UP000193346"/>
    </source>
</evidence>
<evidence type="ECO:0000313" key="1">
    <source>
        <dbReference type="EMBL" id="OSI34041.1"/>
    </source>
</evidence>
<dbReference type="RefSeq" id="WP_085418581.1">
    <property type="nucleotide sequence ID" value="NZ_CP091509.1"/>
</dbReference>
<sequence>MEFKVASFNNEILKNEVDFDSTNFQFQEIDKCFCIKIYKKSNTKTKGVQKTDGTLDAATDFIIKNDGKSLVELRFIFIDNKIRKIFYNSSTYDLQSILKNYFNETSENILFDIDIEKLYSISKIKLETNDLKQVDWINPEANTSGLESIYTDSQPDKVTINLEYQTPARLILFKGDTVQHIIEKYRKPGVFLKMRGFDAKGNILSVTDKVQLLIELDIFFENAHDLNNISLQLFKDKIRQKAHDL</sequence>
<dbReference type="Proteomes" id="UP000193346">
    <property type="component" value="Unassembled WGS sequence"/>
</dbReference>
<protein>
    <recommendedName>
        <fullName evidence="3">DUF1828 domain-containing protein</fullName>
    </recommendedName>
</protein>
<proteinExistence type="predicted"/>